<organism evidence="13 14">
    <name type="scientific">Labrys wisconsinensis</name>
    <dbReference type="NCBI Taxonomy" id="425677"/>
    <lineage>
        <taxon>Bacteria</taxon>
        <taxon>Pseudomonadati</taxon>
        <taxon>Pseudomonadota</taxon>
        <taxon>Alphaproteobacteria</taxon>
        <taxon>Hyphomicrobiales</taxon>
        <taxon>Xanthobacteraceae</taxon>
        <taxon>Labrys</taxon>
    </lineage>
</organism>
<dbReference type="EMBL" id="JAUSVX010000020">
    <property type="protein sequence ID" value="MDQ0474164.1"/>
    <property type="molecule type" value="Genomic_DNA"/>
</dbReference>
<evidence type="ECO:0000313" key="14">
    <source>
        <dbReference type="Proteomes" id="UP001242480"/>
    </source>
</evidence>
<evidence type="ECO:0000256" key="8">
    <source>
        <dbReference type="ARBA" id="ARBA00022840"/>
    </source>
</evidence>
<keyword evidence="14" id="KW-1185">Reference proteome</keyword>
<dbReference type="Pfam" id="PF01202">
    <property type="entry name" value="SKI"/>
    <property type="match status" value="1"/>
</dbReference>
<comment type="similarity">
    <text evidence="2 11">Belongs to the shikimate kinase family.</text>
</comment>
<dbReference type="InterPro" id="IPR000623">
    <property type="entry name" value="Shikimate_kinase/TSH1"/>
</dbReference>
<keyword evidence="4 11" id="KW-0028">Amino-acid biosynthesis</keyword>
<comment type="caution">
    <text evidence="13">The sequence shown here is derived from an EMBL/GenBank/DDBJ whole genome shotgun (WGS) entry which is preliminary data.</text>
</comment>
<dbReference type="EC" id="2.7.1.71" evidence="3 11"/>
<gene>
    <name evidence="11" type="primary">aroK</name>
    <name evidence="13" type="ORF">QO011_007203</name>
</gene>
<keyword evidence="12" id="KW-1133">Transmembrane helix</keyword>
<comment type="cofactor">
    <cofactor evidence="11">
        <name>Mg(2+)</name>
        <dbReference type="ChEBI" id="CHEBI:18420"/>
    </cofactor>
    <text evidence="11">Binds 1 Mg(2+) ion per subunit.</text>
</comment>
<dbReference type="PANTHER" id="PTHR21087:SF16">
    <property type="entry name" value="SHIKIMATE KINASE 1, CHLOROPLASTIC"/>
    <property type="match status" value="1"/>
</dbReference>
<keyword evidence="11" id="KW-0460">Magnesium</keyword>
<feature type="transmembrane region" description="Helical" evidence="12">
    <location>
        <begin position="12"/>
        <end position="31"/>
    </location>
</feature>
<evidence type="ECO:0000256" key="7">
    <source>
        <dbReference type="ARBA" id="ARBA00022777"/>
    </source>
</evidence>
<evidence type="ECO:0000256" key="6">
    <source>
        <dbReference type="ARBA" id="ARBA00022741"/>
    </source>
</evidence>
<comment type="pathway">
    <text evidence="1 11">Metabolic intermediate biosynthesis; chorismate biosynthesis; chorismate from D-erythrose 4-phosphate and phosphoenolpyruvate: step 5/7.</text>
</comment>
<evidence type="ECO:0000256" key="2">
    <source>
        <dbReference type="ARBA" id="ARBA00006997"/>
    </source>
</evidence>
<feature type="binding site" evidence="11">
    <location>
        <position position="137"/>
    </location>
    <ligand>
        <name>ATP</name>
        <dbReference type="ChEBI" id="CHEBI:30616"/>
    </ligand>
</feature>
<comment type="caution">
    <text evidence="11">Lacks conserved residue(s) required for the propagation of feature annotation.</text>
</comment>
<dbReference type="InterPro" id="IPR031322">
    <property type="entry name" value="Shikimate/glucono_kinase"/>
</dbReference>
<dbReference type="HAMAP" id="MF_00109">
    <property type="entry name" value="Shikimate_kinase"/>
    <property type="match status" value="1"/>
</dbReference>
<evidence type="ECO:0000256" key="5">
    <source>
        <dbReference type="ARBA" id="ARBA00022679"/>
    </source>
</evidence>
<feature type="binding site" evidence="11">
    <location>
        <position position="34"/>
    </location>
    <ligand>
        <name>Mg(2+)</name>
        <dbReference type="ChEBI" id="CHEBI:18420"/>
    </ligand>
</feature>
<comment type="subcellular location">
    <subcellularLocation>
        <location evidence="11">Cytoplasm</location>
    </subcellularLocation>
</comment>
<evidence type="ECO:0000256" key="9">
    <source>
        <dbReference type="ARBA" id="ARBA00023141"/>
    </source>
</evidence>
<comment type="catalytic activity">
    <reaction evidence="10 11">
        <text>shikimate + ATP = 3-phosphoshikimate + ADP + H(+)</text>
        <dbReference type="Rhea" id="RHEA:13121"/>
        <dbReference type="ChEBI" id="CHEBI:15378"/>
        <dbReference type="ChEBI" id="CHEBI:30616"/>
        <dbReference type="ChEBI" id="CHEBI:36208"/>
        <dbReference type="ChEBI" id="CHEBI:145989"/>
        <dbReference type="ChEBI" id="CHEBI:456216"/>
        <dbReference type="EC" id="2.7.1.71"/>
    </reaction>
</comment>
<feature type="binding site" evidence="11">
    <location>
        <position position="52"/>
    </location>
    <ligand>
        <name>substrate</name>
    </ligand>
</feature>
<keyword evidence="9 11" id="KW-0057">Aromatic amino acid biosynthesis</keyword>
<evidence type="ECO:0000256" key="10">
    <source>
        <dbReference type="ARBA" id="ARBA00048567"/>
    </source>
</evidence>
<keyword evidence="11" id="KW-0963">Cytoplasm</keyword>
<keyword evidence="5 11" id="KW-0808">Transferase</keyword>
<dbReference type="PANTHER" id="PTHR21087">
    <property type="entry name" value="SHIKIMATE KINASE"/>
    <property type="match status" value="1"/>
</dbReference>
<keyword evidence="12" id="KW-0472">Membrane</keyword>
<proteinExistence type="inferred from homology"/>
<evidence type="ECO:0000256" key="3">
    <source>
        <dbReference type="ARBA" id="ARBA00012154"/>
    </source>
</evidence>
<keyword evidence="11" id="KW-0479">Metal-binding</keyword>
<dbReference type="Proteomes" id="UP001242480">
    <property type="component" value="Unassembled WGS sequence"/>
</dbReference>
<keyword evidence="7 11" id="KW-0418">Kinase</keyword>
<evidence type="ECO:0000256" key="1">
    <source>
        <dbReference type="ARBA" id="ARBA00004842"/>
    </source>
</evidence>
<reference evidence="13 14" key="1">
    <citation type="submission" date="2023-07" db="EMBL/GenBank/DDBJ databases">
        <title>Genomic Encyclopedia of Type Strains, Phase IV (KMG-IV): sequencing the most valuable type-strain genomes for metagenomic binning, comparative biology and taxonomic classification.</title>
        <authorList>
            <person name="Goeker M."/>
        </authorList>
    </citation>
    <scope>NUCLEOTIDE SEQUENCE [LARGE SCALE GENOMIC DNA]</scope>
    <source>
        <strain evidence="13 14">DSM 19619</strain>
    </source>
</reference>
<comment type="subunit">
    <text evidence="11">Monomer.</text>
</comment>
<evidence type="ECO:0000256" key="4">
    <source>
        <dbReference type="ARBA" id="ARBA00022605"/>
    </source>
</evidence>
<sequence>MTTKTAPGERERALLAALGARSVVLIGMMGAGKSAVGKRLAGRLGLAFHDADAEIEAAAQKTISEIFAEEGEPFFRDKERRVIARLLDGQTPIVLATGGGAFMNEETRGNIREHGVSVWLRADFDVLMRRVRRKANRPLLKTADPEATLRGLMDLRYPVYAQADVTVHSRDVAHDVVIEEVTAALEAHLVGATA</sequence>
<dbReference type="NCBIfam" id="NF010552">
    <property type="entry name" value="PRK13946.1"/>
    <property type="match status" value="1"/>
</dbReference>
<dbReference type="PROSITE" id="PS01128">
    <property type="entry name" value="SHIKIMATE_KINASE"/>
    <property type="match status" value="1"/>
</dbReference>
<dbReference type="InterPro" id="IPR023000">
    <property type="entry name" value="Shikimate_kinase_CS"/>
</dbReference>
<name>A0ABU0JLP6_9HYPH</name>
<keyword evidence="12" id="KW-0812">Transmembrane</keyword>
<comment type="function">
    <text evidence="11">Catalyzes the specific phosphorylation of the 3-hydroxyl group of shikimic acid using ATP as a cosubstrate.</text>
</comment>
<feature type="binding site" evidence="11">
    <location>
        <position position="76"/>
    </location>
    <ligand>
        <name>substrate</name>
    </ligand>
</feature>
<evidence type="ECO:0000256" key="11">
    <source>
        <dbReference type="HAMAP-Rule" id="MF_00109"/>
    </source>
</evidence>
<evidence type="ECO:0000256" key="12">
    <source>
        <dbReference type="SAM" id="Phobius"/>
    </source>
</evidence>
<feature type="binding site" evidence="11">
    <location>
        <begin position="30"/>
        <end position="35"/>
    </location>
    <ligand>
        <name>ATP</name>
        <dbReference type="ChEBI" id="CHEBI:30616"/>
    </ligand>
</feature>
<feature type="binding site" evidence="11">
    <location>
        <position position="99"/>
    </location>
    <ligand>
        <name>substrate</name>
    </ligand>
</feature>
<protein>
    <recommendedName>
        <fullName evidence="3 11">Shikimate kinase</fullName>
        <shortName evidence="11">SK</shortName>
        <ecNumber evidence="3 11">2.7.1.71</ecNumber>
    </recommendedName>
</protein>
<dbReference type="Gene3D" id="3.40.50.300">
    <property type="entry name" value="P-loop containing nucleotide triphosphate hydrolases"/>
    <property type="match status" value="1"/>
</dbReference>
<evidence type="ECO:0000313" key="13">
    <source>
        <dbReference type="EMBL" id="MDQ0474164.1"/>
    </source>
</evidence>
<dbReference type="GO" id="GO:0016301">
    <property type="term" value="F:kinase activity"/>
    <property type="evidence" value="ECO:0007669"/>
    <property type="project" value="UniProtKB-KW"/>
</dbReference>
<dbReference type="SUPFAM" id="SSF52540">
    <property type="entry name" value="P-loop containing nucleoside triphosphate hydrolases"/>
    <property type="match status" value="1"/>
</dbReference>
<accession>A0ABU0JLP6</accession>
<keyword evidence="6 11" id="KW-0547">Nucleotide-binding</keyword>
<dbReference type="PRINTS" id="PR01100">
    <property type="entry name" value="SHIKIMTKNASE"/>
</dbReference>
<dbReference type="InterPro" id="IPR027417">
    <property type="entry name" value="P-loop_NTPase"/>
</dbReference>
<keyword evidence="8 11" id="KW-0067">ATP-binding</keyword>
<dbReference type="CDD" id="cd00464">
    <property type="entry name" value="SK"/>
    <property type="match status" value="1"/>
</dbReference>
<feature type="binding site" evidence="11">
    <location>
        <position position="156"/>
    </location>
    <ligand>
        <name>substrate</name>
    </ligand>
</feature>